<sequence>MNHEIRHELYQLQLEYRIRANDPTDEDLMQMDIIHKDIRILLEKKINNTLPNAREQNVKQLTKARLVYSKANQSRIDVLDDPIKGQVKTNADMIDTAVKFYQDLYDIKTIDTSIWNELFTGLPSLDSTDREYLEHDISYEECYNVLKMMPLGRVPGEDGITVEIWRYLFPVIDEYYVQMINLAKSNGQFHDGFLNTMLTLLKKEGNYNGSMKGFRPLSLMNIDYKILSKVLSVRLKQVLNHIIYYDQSCGIPGRTIHDNIHLIRSIIDYHSRRRDPIGIIQWNQEKAFDRVNHNYLFETLKQFEFGLYVICLEPLLHNIRKNARIPGVLPPGSEFRPVIRSIFNEDHAHVTIKLSAYADDVYTIVLNENDERETQAMFDLYNKASGGKTVKENTSIFWISDWLNPPSFQSKVERKYCTFLGVPIDTKGKMPAGELTKIISNHVGIQLRAFAPWIWTNLVPHFNDDDNFFCDVACHTAKWINKTGALTIDDSKQSLYWQLINLYIFRPPINTISVVQATEKKSDDSSTPNHVKIK</sequence>
<dbReference type="InterPro" id="IPR043502">
    <property type="entry name" value="DNA/RNA_pol_sf"/>
</dbReference>
<dbReference type="Pfam" id="PF00078">
    <property type="entry name" value="RVT_1"/>
    <property type="match status" value="1"/>
</dbReference>
<dbReference type="PROSITE" id="PS50878">
    <property type="entry name" value="RT_POL"/>
    <property type="match status" value="1"/>
</dbReference>
<dbReference type="Proteomes" id="UP000663823">
    <property type="component" value="Unassembled WGS sequence"/>
</dbReference>
<evidence type="ECO:0000259" key="1">
    <source>
        <dbReference type="PROSITE" id="PS50878"/>
    </source>
</evidence>
<proteinExistence type="predicted"/>
<accession>A0A818RJN0</accession>
<dbReference type="SUPFAM" id="SSF56672">
    <property type="entry name" value="DNA/RNA polymerases"/>
    <property type="match status" value="1"/>
</dbReference>
<organism evidence="2 3">
    <name type="scientific">Rotaria sordida</name>
    <dbReference type="NCBI Taxonomy" id="392033"/>
    <lineage>
        <taxon>Eukaryota</taxon>
        <taxon>Metazoa</taxon>
        <taxon>Spiralia</taxon>
        <taxon>Gnathifera</taxon>
        <taxon>Rotifera</taxon>
        <taxon>Eurotatoria</taxon>
        <taxon>Bdelloidea</taxon>
        <taxon>Philodinida</taxon>
        <taxon>Philodinidae</taxon>
        <taxon>Rotaria</taxon>
    </lineage>
</organism>
<dbReference type="CDD" id="cd01650">
    <property type="entry name" value="RT_nLTR_like"/>
    <property type="match status" value="1"/>
</dbReference>
<comment type="caution">
    <text evidence="2">The sequence shown here is derived from an EMBL/GenBank/DDBJ whole genome shotgun (WGS) entry which is preliminary data.</text>
</comment>
<gene>
    <name evidence="2" type="ORF">OTI717_LOCUS9591</name>
</gene>
<evidence type="ECO:0000313" key="3">
    <source>
        <dbReference type="Proteomes" id="UP000663823"/>
    </source>
</evidence>
<feature type="domain" description="Reverse transcriptase" evidence="1">
    <location>
        <begin position="182"/>
        <end position="424"/>
    </location>
</feature>
<reference evidence="2" key="1">
    <citation type="submission" date="2021-02" db="EMBL/GenBank/DDBJ databases">
        <authorList>
            <person name="Nowell W R."/>
        </authorList>
    </citation>
    <scope>NUCLEOTIDE SEQUENCE</scope>
</reference>
<evidence type="ECO:0000313" key="2">
    <source>
        <dbReference type="EMBL" id="CAF3655119.1"/>
    </source>
</evidence>
<dbReference type="PANTHER" id="PTHR31635:SF196">
    <property type="entry name" value="REVERSE TRANSCRIPTASE DOMAIN-CONTAINING PROTEIN-RELATED"/>
    <property type="match status" value="1"/>
</dbReference>
<protein>
    <recommendedName>
        <fullName evidence="1">Reverse transcriptase domain-containing protein</fullName>
    </recommendedName>
</protein>
<dbReference type="PANTHER" id="PTHR31635">
    <property type="entry name" value="REVERSE TRANSCRIPTASE DOMAIN-CONTAINING PROTEIN-RELATED"/>
    <property type="match status" value="1"/>
</dbReference>
<dbReference type="AlphaFoldDB" id="A0A818RJN0"/>
<name>A0A818RJN0_9BILA</name>
<dbReference type="EMBL" id="CAJOAX010000823">
    <property type="protein sequence ID" value="CAF3655119.1"/>
    <property type="molecule type" value="Genomic_DNA"/>
</dbReference>
<dbReference type="InterPro" id="IPR000477">
    <property type="entry name" value="RT_dom"/>
</dbReference>